<evidence type="ECO:0000256" key="1">
    <source>
        <dbReference type="PROSITE-ProRule" id="PRU00169"/>
    </source>
</evidence>
<dbReference type="AlphaFoldDB" id="A0A222P1M0"/>
<dbReference type="CDD" id="cd00156">
    <property type="entry name" value="REC"/>
    <property type="match status" value="1"/>
</dbReference>
<dbReference type="EMBL" id="CP016397">
    <property type="protein sequence ID" value="ASQ45740.1"/>
    <property type="molecule type" value="Genomic_DNA"/>
</dbReference>
<dbReference type="InterPro" id="IPR001789">
    <property type="entry name" value="Sig_transdc_resp-reg_receiver"/>
</dbReference>
<proteinExistence type="predicted"/>
<keyword evidence="4" id="KW-1185">Reference proteome</keyword>
<evidence type="ECO:0000313" key="4">
    <source>
        <dbReference type="Proteomes" id="UP000201728"/>
    </source>
</evidence>
<dbReference type="OrthoDB" id="5654114at2"/>
<dbReference type="RefSeq" id="WP_094090769.1">
    <property type="nucleotide sequence ID" value="NZ_CP016397.1"/>
</dbReference>
<evidence type="ECO:0000259" key="2">
    <source>
        <dbReference type="PROSITE" id="PS50110"/>
    </source>
</evidence>
<reference evidence="4" key="1">
    <citation type="submission" date="2016-07" db="EMBL/GenBank/DDBJ databases">
        <authorList>
            <person name="Florea S."/>
            <person name="Webb J.S."/>
            <person name="Jaromczyk J."/>
            <person name="Schardl C.L."/>
        </authorList>
    </citation>
    <scope>NUCLEOTIDE SEQUENCE [LARGE SCALE GENOMIC DNA]</scope>
    <source>
        <strain evidence="4">CDC-D5610</strain>
    </source>
</reference>
<dbReference type="Gene3D" id="3.40.50.2300">
    <property type="match status" value="1"/>
</dbReference>
<evidence type="ECO:0000313" key="3">
    <source>
        <dbReference type="EMBL" id="ASQ45740.1"/>
    </source>
</evidence>
<sequence length="149" mass="16753">MKIVLVEDNPSLQKTMQMMLTKLSYSVKAFSAADDALAYFKEETSSYDLVILDGNLAPTFFLSADKAPKNGPDIAKELLRINRNIPIIAWTDDTEMLNRFQKVFDLYEKGILPTLKKPPTFLNIKEVLASFATTSNNLESSPRARAFTL</sequence>
<protein>
    <submittedName>
        <fullName evidence="3">Response regulator receiver domain protein</fullName>
    </submittedName>
</protein>
<dbReference type="Proteomes" id="UP000201728">
    <property type="component" value="Chromosome"/>
</dbReference>
<dbReference type="InterPro" id="IPR011006">
    <property type="entry name" value="CheY-like_superfamily"/>
</dbReference>
<dbReference type="SMART" id="SM00448">
    <property type="entry name" value="REC"/>
    <property type="match status" value="1"/>
</dbReference>
<feature type="modified residue" description="4-aspartylphosphate" evidence="1">
    <location>
        <position position="53"/>
    </location>
</feature>
<dbReference type="PROSITE" id="PS50110">
    <property type="entry name" value="RESPONSE_REGULATORY"/>
    <property type="match status" value="1"/>
</dbReference>
<dbReference type="Pfam" id="PF00072">
    <property type="entry name" value="Response_reg"/>
    <property type="match status" value="1"/>
</dbReference>
<dbReference type="GO" id="GO:0000160">
    <property type="term" value="P:phosphorelay signal transduction system"/>
    <property type="evidence" value="ECO:0007669"/>
    <property type="project" value="InterPro"/>
</dbReference>
<gene>
    <name evidence="3" type="ORF">clem_05925</name>
</gene>
<feature type="domain" description="Response regulatory" evidence="2">
    <location>
        <begin position="2"/>
        <end position="132"/>
    </location>
</feature>
<dbReference type="KEGG" id="lcd:clem_05925"/>
<dbReference type="SUPFAM" id="SSF52172">
    <property type="entry name" value="CheY-like"/>
    <property type="match status" value="1"/>
</dbReference>
<keyword evidence="1" id="KW-0597">Phosphoprotein</keyword>
<accession>A0A222P1M0</accession>
<organism evidence="3 4">
    <name type="scientific">Legionella clemsonensis</name>
    <dbReference type="NCBI Taxonomy" id="1867846"/>
    <lineage>
        <taxon>Bacteria</taxon>
        <taxon>Pseudomonadati</taxon>
        <taxon>Pseudomonadota</taxon>
        <taxon>Gammaproteobacteria</taxon>
        <taxon>Legionellales</taxon>
        <taxon>Legionellaceae</taxon>
        <taxon>Legionella</taxon>
    </lineage>
</organism>
<name>A0A222P1M0_9GAMM</name>